<accession>A0A1U7VMU9</accession>
<dbReference type="InterPro" id="IPR036875">
    <property type="entry name" value="Znf_CCHC_sf"/>
</dbReference>
<gene>
    <name evidence="5" type="primary">LOC104215110</name>
</gene>
<dbReference type="Proteomes" id="UP000189701">
    <property type="component" value="Unplaced"/>
</dbReference>
<sequence length="148" mass="16007">MSVTDYEARFSELSHHTLMILPTYIEKVWRFVAGLHPSIRGGMTGEVEMGTEYQLVGSSSGYSGQHDSSSAHFSSAPESSYLLPAIQGSSNGYSGQQAQTSGQQAMVPRACYECGDLGHIKRTCPRLRGKAMQQSQQPMISAPTTAQS</sequence>
<keyword evidence="1" id="KW-0863">Zinc-finger</keyword>
<protein>
    <submittedName>
        <fullName evidence="5">Uncharacterized protein LOC104215110</fullName>
    </submittedName>
</protein>
<evidence type="ECO:0000256" key="2">
    <source>
        <dbReference type="SAM" id="MobiDB-lite"/>
    </source>
</evidence>
<dbReference type="PROSITE" id="PS50158">
    <property type="entry name" value="ZF_CCHC"/>
    <property type="match status" value="1"/>
</dbReference>
<reference evidence="5" key="2">
    <citation type="submission" date="2025-08" db="UniProtKB">
        <authorList>
            <consortium name="RefSeq"/>
        </authorList>
    </citation>
    <scope>IDENTIFICATION</scope>
    <source>
        <tissue evidence="5">Leaf</tissue>
    </source>
</reference>
<dbReference type="GO" id="GO:0003676">
    <property type="term" value="F:nucleic acid binding"/>
    <property type="evidence" value="ECO:0007669"/>
    <property type="project" value="InterPro"/>
</dbReference>
<evidence type="ECO:0000256" key="1">
    <source>
        <dbReference type="PROSITE-ProRule" id="PRU00047"/>
    </source>
</evidence>
<keyword evidence="1" id="KW-0479">Metal-binding</keyword>
<keyword evidence="4" id="KW-1185">Reference proteome</keyword>
<evidence type="ECO:0000313" key="4">
    <source>
        <dbReference type="Proteomes" id="UP000189701"/>
    </source>
</evidence>
<dbReference type="SUPFAM" id="SSF57756">
    <property type="entry name" value="Retrovirus zinc finger-like domains"/>
    <property type="match status" value="1"/>
</dbReference>
<dbReference type="RefSeq" id="XP_009763190.1">
    <property type="nucleotide sequence ID" value="XM_009764888.1"/>
</dbReference>
<evidence type="ECO:0000259" key="3">
    <source>
        <dbReference type="PROSITE" id="PS50158"/>
    </source>
</evidence>
<dbReference type="Pfam" id="PF00098">
    <property type="entry name" value="zf-CCHC"/>
    <property type="match status" value="1"/>
</dbReference>
<name>A0A1U7VMU9_NICSY</name>
<feature type="compositionally biased region" description="Polar residues" evidence="2">
    <location>
        <begin position="132"/>
        <end position="148"/>
    </location>
</feature>
<dbReference type="InterPro" id="IPR001878">
    <property type="entry name" value="Znf_CCHC"/>
</dbReference>
<dbReference type="Gene3D" id="4.10.60.10">
    <property type="entry name" value="Zinc finger, CCHC-type"/>
    <property type="match status" value="1"/>
</dbReference>
<feature type="domain" description="CCHC-type" evidence="3">
    <location>
        <begin position="111"/>
        <end position="126"/>
    </location>
</feature>
<proteinExistence type="predicted"/>
<evidence type="ECO:0000313" key="5">
    <source>
        <dbReference type="RefSeq" id="XP_009763190.1"/>
    </source>
</evidence>
<feature type="region of interest" description="Disordered" evidence="2">
    <location>
        <begin position="127"/>
        <end position="148"/>
    </location>
</feature>
<reference evidence="4" key="1">
    <citation type="journal article" date="2013" name="Genome Biol.">
        <title>Reference genomes and transcriptomes of Nicotiana sylvestris and Nicotiana tomentosiformis.</title>
        <authorList>
            <person name="Sierro N."/>
            <person name="Battey J.N."/>
            <person name="Ouadi S."/>
            <person name="Bovet L."/>
            <person name="Goepfert S."/>
            <person name="Bakaher N."/>
            <person name="Peitsch M.C."/>
            <person name="Ivanov N.V."/>
        </authorList>
    </citation>
    <scope>NUCLEOTIDE SEQUENCE [LARGE SCALE GENOMIC DNA]</scope>
</reference>
<keyword evidence="1" id="KW-0862">Zinc</keyword>
<dbReference type="GO" id="GO:0008270">
    <property type="term" value="F:zinc ion binding"/>
    <property type="evidence" value="ECO:0007669"/>
    <property type="project" value="UniProtKB-KW"/>
</dbReference>
<organism evidence="4 5">
    <name type="scientific">Nicotiana sylvestris</name>
    <name type="common">Wood tobacco</name>
    <name type="synonym">South American tobacco</name>
    <dbReference type="NCBI Taxonomy" id="4096"/>
    <lineage>
        <taxon>Eukaryota</taxon>
        <taxon>Viridiplantae</taxon>
        <taxon>Streptophyta</taxon>
        <taxon>Embryophyta</taxon>
        <taxon>Tracheophyta</taxon>
        <taxon>Spermatophyta</taxon>
        <taxon>Magnoliopsida</taxon>
        <taxon>eudicotyledons</taxon>
        <taxon>Gunneridae</taxon>
        <taxon>Pentapetalae</taxon>
        <taxon>asterids</taxon>
        <taxon>lamiids</taxon>
        <taxon>Solanales</taxon>
        <taxon>Solanaceae</taxon>
        <taxon>Nicotianoideae</taxon>
        <taxon>Nicotianeae</taxon>
        <taxon>Nicotiana</taxon>
    </lineage>
</organism>
<dbReference type="AlphaFoldDB" id="A0A1U7VMU9"/>